<name>A0A562WT13_9BACT</name>
<reference evidence="3 4" key="1">
    <citation type="submission" date="2019-07" db="EMBL/GenBank/DDBJ databases">
        <title>Genomic Encyclopedia of Archaeal and Bacterial Type Strains, Phase II (KMG-II): from individual species to whole genera.</title>
        <authorList>
            <person name="Goeker M."/>
        </authorList>
    </citation>
    <scope>NUCLEOTIDE SEQUENCE [LARGE SCALE GENOMIC DNA]</scope>
    <source>
        <strain evidence="3 4">ATCC BAA-1139</strain>
    </source>
</reference>
<dbReference type="InterPro" id="IPR004564">
    <property type="entry name" value="OM_lipoprot_carrier_LolA-like"/>
</dbReference>
<dbReference type="PANTHER" id="PTHR35869:SF1">
    <property type="entry name" value="OUTER-MEMBRANE LIPOPROTEIN CARRIER PROTEIN"/>
    <property type="match status" value="1"/>
</dbReference>
<gene>
    <name evidence="3" type="ORF">JN12_00115</name>
</gene>
<evidence type="ECO:0000313" key="4">
    <source>
        <dbReference type="Proteomes" id="UP000319449"/>
    </source>
</evidence>
<evidence type="ECO:0000313" key="3">
    <source>
        <dbReference type="EMBL" id="TWJ33441.1"/>
    </source>
</evidence>
<dbReference type="SUPFAM" id="SSF89392">
    <property type="entry name" value="Prokaryotic lipoproteins and lipoprotein localization factors"/>
    <property type="match status" value="1"/>
</dbReference>
<comment type="caution">
    <text evidence="3">The sequence shown here is derived from an EMBL/GenBank/DDBJ whole genome shotgun (WGS) entry which is preliminary data.</text>
</comment>
<accession>A0A562WT13</accession>
<feature type="chain" id="PRO_5021940297" evidence="2">
    <location>
        <begin position="36"/>
        <end position="251"/>
    </location>
</feature>
<keyword evidence="4" id="KW-1185">Reference proteome</keyword>
<evidence type="ECO:0000256" key="2">
    <source>
        <dbReference type="SAM" id="SignalP"/>
    </source>
</evidence>
<keyword evidence="1 2" id="KW-0732">Signal</keyword>
<dbReference type="AlphaFoldDB" id="A0A562WT13"/>
<dbReference type="Gene3D" id="2.50.20.10">
    <property type="entry name" value="Lipoprotein localisation LolA/LolB/LppX"/>
    <property type="match status" value="1"/>
</dbReference>
<feature type="signal peptide" evidence="2">
    <location>
        <begin position="1"/>
        <end position="35"/>
    </location>
</feature>
<dbReference type="PANTHER" id="PTHR35869">
    <property type="entry name" value="OUTER-MEMBRANE LIPOPROTEIN CARRIER PROTEIN"/>
    <property type="match status" value="1"/>
</dbReference>
<dbReference type="EMBL" id="VLLN01000001">
    <property type="protein sequence ID" value="TWJ33441.1"/>
    <property type="molecule type" value="Genomic_DNA"/>
</dbReference>
<evidence type="ECO:0000256" key="1">
    <source>
        <dbReference type="ARBA" id="ARBA00022729"/>
    </source>
</evidence>
<sequence length="251" mass="27507">MQSEAGEFRDFIMFKLFSRILTAALVAALAVPAAATPVATLREVVATLERGYGALHDLQAGFSQRTTISAIKREEKGSGELLLKKGKGANPLFRFNYANPKQQIICDGKTVWFYQQENRQVLVSDAATLFAGGNAIAMSYLTGLGRLSQDFTIRFAGQAPDLKGNYTLELLPRKPTPAVAKLQLTVAGDAVEQFRASGKPQVLFPIISSVLYDPMGNRTVIEYSSVKVNRGMVSERFNFKVPQGVQVIENR</sequence>
<proteinExistence type="predicted"/>
<protein>
    <submittedName>
        <fullName evidence="3">Outer membrane lipoprotein carrier protein</fullName>
    </submittedName>
</protein>
<dbReference type="Proteomes" id="UP000319449">
    <property type="component" value="Unassembled WGS sequence"/>
</dbReference>
<dbReference type="InterPro" id="IPR029046">
    <property type="entry name" value="LolA/LolB/LppX"/>
</dbReference>
<dbReference type="Pfam" id="PF03548">
    <property type="entry name" value="LolA"/>
    <property type="match status" value="1"/>
</dbReference>
<keyword evidence="3" id="KW-0449">Lipoprotein</keyword>
<organism evidence="3 4">
    <name type="scientific">Geobacter argillaceus</name>
    <dbReference type="NCBI Taxonomy" id="345631"/>
    <lineage>
        <taxon>Bacteria</taxon>
        <taxon>Pseudomonadati</taxon>
        <taxon>Thermodesulfobacteriota</taxon>
        <taxon>Desulfuromonadia</taxon>
        <taxon>Geobacterales</taxon>
        <taxon>Geobacteraceae</taxon>
        <taxon>Geobacter</taxon>
    </lineage>
</organism>
<dbReference type="CDD" id="cd16325">
    <property type="entry name" value="LolA"/>
    <property type="match status" value="1"/>
</dbReference>